<dbReference type="AlphaFoldDB" id="A0A4T0QYE6"/>
<evidence type="ECO:0000313" key="2">
    <source>
        <dbReference type="EMBL" id="TIC33843.1"/>
    </source>
</evidence>
<dbReference type="InterPro" id="IPR003347">
    <property type="entry name" value="JmjC_dom"/>
</dbReference>
<evidence type="ECO:0000259" key="1">
    <source>
        <dbReference type="PROSITE" id="PS51184"/>
    </source>
</evidence>
<reference evidence="2 3" key="1">
    <citation type="submission" date="2019-03" db="EMBL/GenBank/DDBJ databases">
        <title>Sequencing 25 genomes of Wallemia mellicola.</title>
        <authorList>
            <person name="Gostincar C."/>
        </authorList>
    </citation>
    <scope>NUCLEOTIDE SEQUENCE [LARGE SCALE GENOMIC DNA]</scope>
    <source>
        <strain evidence="2 3">EXF-8738</strain>
    </source>
</reference>
<dbReference type="PROSITE" id="PS51184">
    <property type="entry name" value="JMJC"/>
    <property type="match status" value="1"/>
</dbReference>
<evidence type="ECO:0000313" key="3">
    <source>
        <dbReference type="Proteomes" id="UP000305647"/>
    </source>
</evidence>
<dbReference type="Proteomes" id="UP000305647">
    <property type="component" value="Unassembled WGS sequence"/>
</dbReference>
<feature type="domain" description="JmjC" evidence="1">
    <location>
        <begin position="96"/>
        <end position="236"/>
    </location>
</feature>
<comment type="caution">
    <text evidence="2">The sequence shown here is derived from an EMBL/GenBank/DDBJ whole genome shotgun (WGS) entry which is preliminary data.</text>
</comment>
<proteinExistence type="predicted"/>
<name>A0A4T0QYE6_9BASI</name>
<dbReference type="EMBL" id="SPRO01000003">
    <property type="protein sequence ID" value="TIC33843.1"/>
    <property type="molecule type" value="Genomic_DNA"/>
</dbReference>
<protein>
    <recommendedName>
        <fullName evidence="1">JmjC domain-containing protein</fullName>
    </recommendedName>
</protein>
<dbReference type="PANTHER" id="PTHR12461">
    <property type="entry name" value="HYPOXIA-INDUCIBLE FACTOR 1 ALPHA INHIBITOR-RELATED"/>
    <property type="match status" value="1"/>
</dbReference>
<gene>
    <name evidence="2" type="ORF">E3Q10_00487</name>
</gene>
<accession>A0A4T0QYE6</accession>
<dbReference type="PANTHER" id="PTHR12461:SF105">
    <property type="entry name" value="HYPOXIA-INDUCIBLE FACTOR 1-ALPHA INHIBITOR"/>
    <property type="match status" value="1"/>
</dbReference>
<dbReference type="SMART" id="SM00558">
    <property type="entry name" value="JmjC"/>
    <property type="match status" value="1"/>
</dbReference>
<dbReference type="InterPro" id="IPR041667">
    <property type="entry name" value="Cupin_8"/>
</dbReference>
<sequence length="236" mass="27036">MKFKDISRLSADKFFNKIPKNPVIVTNLFTHPWLSASRGLQDDFDLLIRDEYTANLIVPIEIQQPGVALSTDQRFEVPFGLFYKLFIQNEQKDKKGYLAQYDLLSNSPYLSNLLPLIPHLRDLYAKSSSWLGPEGTLTPLHRDAISDSNILLQLVGQKRVNIVDPVYSNLLDLHPSNSPLRNFSKQSAEYPKEGDFIVHTAILEPEESVYIPAGYYHSFKSLSRSFSVNFWFNLPK</sequence>
<dbReference type="SUPFAM" id="SSF51197">
    <property type="entry name" value="Clavaminate synthase-like"/>
    <property type="match status" value="1"/>
</dbReference>
<dbReference type="Pfam" id="PF13621">
    <property type="entry name" value="Cupin_8"/>
    <property type="match status" value="1"/>
</dbReference>
<organism evidence="2 3">
    <name type="scientific">Wallemia mellicola</name>
    <dbReference type="NCBI Taxonomy" id="1708541"/>
    <lineage>
        <taxon>Eukaryota</taxon>
        <taxon>Fungi</taxon>
        <taxon>Dikarya</taxon>
        <taxon>Basidiomycota</taxon>
        <taxon>Wallemiomycotina</taxon>
        <taxon>Wallemiomycetes</taxon>
        <taxon>Wallemiales</taxon>
        <taxon>Wallemiaceae</taxon>
        <taxon>Wallemia</taxon>
    </lineage>
</organism>
<dbReference type="Gene3D" id="2.60.120.650">
    <property type="entry name" value="Cupin"/>
    <property type="match status" value="1"/>
</dbReference>